<evidence type="ECO:0000313" key="2">
    <source>
        <dbReference type="EMBL" id="MYM25582.1"/>
    </source>
</evidence>
<evidence type="ECO:0000313" key="3">
    <source>
        <dbReference type="Proteomes" id="UP000479335"/>
    </source>
</evidence>
<sequence length="168" mass="18685">MTEQLRKRCFDPVVDQRTRLLVLGSLPGEKSLAVQQYYANRQNQFWRLMSEVTGTSLVELDYAARLETLMAHGVGLWDVVAEAHRPGSLDSAIRERDDNDLLGLLARYPSIVALAFNGGTAAKLGVKVLGEHAVRYQLFELPSSSPAHTRPYAEKLCCWASLKRVLGS</sequence>
<dbReference type="SMART" id="SM00987">
    <property type="entry name" value="UreE_C"/>
    <property type="match status" value="1"/>
</dbReference>
<dbReference type="InterPro" id="IPR036895">
    <property type="entry name" value="Uracil-DNA_glycosylase-like_sf"/>
</dbReference>
<dbReference type="InterPro" id="IPR026353">
    <property type="entry name" value="Hypoxan-DNA_Glyclase"/>
</dbReference>
<accession>A0A6L8KIK1</accession>
<dbReference type="Gene3D" id="3.40.470.10">
    <property type="entry name" value="Uracil-DNA glycosylase-like domain"/>
    <property type="match status" value="1"/>
</dbReference>
<dbReference type="SMART" id="SM00986">
    <property type="entry name" value="UDG"/>
    <property type="match status" value="1"/>
</dbReference>
<dbReference type="CDD" id="cd10032">
    <property type="entry name" value="UDG-F6_HDG"/>
    <property type="match status" value="1"/>
</dbReference>
<dbReference type="InterPro" id="IPR005122">
    <property type="entry name" value="Uracil-DNA_glycosylase-like"/>
</dbReference>
<keyword evidence="2" id="KW-0326">Glycosidase</keyword>
<dbReference type="Proteomes" id="UP000479335">
    <property type="component" value="Unassembled WGS sequence"/>
</dbReference>
<reference evidence="2 3" key="1">
    <citation type="submission" date="2019-12" db="EMBL/GenBank/DDBJ databases">
        <title>Novel species isolated from a subtropical stream in China.</title>
        <authorList>
            <person name="Lu H."/>
        </authorList>
    </citation>
    <scope>NUCLEOTIDE SEQUENCE [LARGE SCALE GENOMIC DNA]</scope>
    <source>
        <strain evidence="2 3">FT135W</strain>
    </source>
</reference>
<gene>
    <name evidence="2" type="ORF">GTP46_23400</name>
</gene>
<dbReference type="AlphaFoldDB" id="A0A6L8KIK1"/>
<dbReference type="GO" id="GO:0033958">
    <property type="term" value="F:DNA-deoxyinosine glycosylase activity"/>
    <property type="evidence" value="ECO:0007669"/>
    <property type="project" value="UniProtKB-EC"/>
</dbReference>
<dbReference type="NCBIfam" id="TIGR04274">
    <property type="entry name" value="hypoxanDNAglyco"/>
    <property type="match status" value="1"/>
</dbReference>
<dbReference type="EC" id="3.2.2.15" evidence="2"/>
<dbReference type="Pfam" id="PF03167">
    <property type="entry name" value="UDG"/>
    <property type="match status" value="1"/>
</dbReference>
<evidence type="ECO:0000259" key="1">
    <source>
        <dbReference type="SMART" id="SM00986"/>
    </source>
</evidence>
<organism evidence="2 3">
    <name type="scientific">Duganella flavida</name>
    <dbReference type="NCBI Taxonomy" id="2692175"/>
    <lineage>
        <taxon>Bacteria</taxon>
        <taxon>Pseudomonadati</taxon>
        <taxon>Pseudomonadota</taxon>
        <taxon>Betaproteobacteria</taxon>
        <taxon>Burkholderiales</taxon>
        <taxon>Oxalobacteraceae</taxon>
        <taxon>Telluria group</taxon>
        <taxon>Duganella</taxon>
    </lineage>
</organism>
<protein>
    <submittedName>
        <fullName evidence="2">DNA-deoxyinosine glycosylase</fullName>
        <ecNumber evidence="2">3.2.2.15</ecNumber>
    </submittedName>
</protein>
<comment type="caution">
    <text evidence="2">The sequence shown here is derived from an EMBL/GenBank/DDBJ whole genome shotgun (WGS) entry which is preliminary data.</text>
</comment>
<dbReference type="EMBL" id="WWCN01000017">
    <property type="protein sequence ID" value="MYM25582.1"/>
    <property type="molecule type" value="Genomic_DNA"/>
</dbReference>
<keyword evidence="2" id="KW-0378">Hydrolase</keyword>
<dbReference type="RefSeq" id="WP_161009033.1">
    <property type="nucleotide sequence ID" value="NZ_WWCN01000017.1"/>
</dbReference>
<proteinExistence type="predicted"/>
<feature type="domain" description="Uracil-DNA glycosylase-like" evidence="1">
    <location>
        <begin position="11"/>
        <end position="163"/>
    </location>
</feature>
<keyword evidence="3" id="KW-1185">Reference proteome</keyword>
<dbReference type="SUPFAM" id="SSF52141">
    <property type="entry name" value="Uracil-DNA glycosylase-like"/>
    <property type="match status" value="1"/>
</dbReference>
<name>A0A6L8KIK1_9BURK</name>